<evidence type="ECO:0000313" key="3">
    <source>
        <dbReference type="Proteomes" id="UP001365846"/>
    </source>
</evidence>
<dbReference type="InterPro" id="IPR014960">
    <property type="entry name" value="DUF1828"/>
</dbReference>
<proteinExistence type="predicted"/>
<dbReference type="EMBL" id="JBBKZU010000003">
    <property type="protein sequence ID" value="MEJ8811401.1"/>
    <property type="molecule type" value="Genomic_DNA"/>
</dbReference>
<name>A0ABU8VCR1_9BURK</name>
<dbReference type="Proteomes" id="UP001365846">
    <property type="component" value="Unassembled WGS sequence"/>
</dbReference>
<organism evidence="2 3">
    <name type="scientific">Variovorax ureilyticus</name>
    <dbReference type="NCBI Taxonomy" id="1836198"/>
    <lineage>
        <taxon>Bacteria</taxon>
        <taxon>Pseudomonadati</taxon>
        <taxon>Pseudomonadota</taxon>
        <taxon>Betaproteobacteria</taxon>
        <taxon>Burkholderiales</taxon>
        <taxon>Comamonadaceae</taxon>
        <taxon>Variovorax</taxon>
    </lineage>
</organism>
<accession>A0ABU8VCR1</accession>
<comment type="caution">
    <text evidence="2">The sequence shown here is derived from an EMBL/GenBank/DDBJ whole genome shotgun (WGS) entry which is preliminary data.</text>
</comment>
<feature type="domain" description="DUF1828" evidence="1">
    <location>
        <begin position="29"/>
        <end position="117"/>
    </location>
</feature>
<keyword evidence="3" id="KW-1185">Reference proteome</keyword>
<reference evidence="2 3" key="1">
    <citation type="submission" date="2024-03" db="EMBL/GenBank/DDBJ databases">
        <title>Novel species of the genus Variovorax.</title>
        <authorList>
            <person name="Liu Q."/>
            <person name="Xin Y.-H."/>
        </authorList>
    </citation>
    <scope>NUCLEOTIDE SEQUENCE [LARGE SCALE GENOMIC DNA]</scope>
    <source>
        <strain evidence="2 3">KACC 18899</strain>
    </source>
</reference>
<dbReference type="RefSeq" id="WP_340356685.1">
    <property type="nucleotide sequence ID" value="NZ_JBBKZU010000003.1"/>
</dbReference>
<evidence type="ECO:0000313" key="2">
    <source>
        <dbReference type="EMBL" id="MEJ8811401.1"/>
    </source>
</evidence>
<gene>
    <name evidence="2" type="ORF">WKW77_10020</name>
</gene>
<dbReference type="Pfam" id="PF08861">
    <property type="entry name" value="DUF1828"/>
    <property type="match status" value="1"/>
</dbReference>
<protein>
    <submittedName>
        <fullName evidence="2">DUF1828 domain-containing protein</fullName>
    </submittedName>
</protein>
<evidence type="ECO:0000259" key="1">
    <source>
        <dbReference type="Pfam" id="PF08861"/>
    </source>
</evidence>
<sequence length="254" mass="27703">MTVCTDLTSLIGVTCYPLSDDGSVAMLDTSFKFADGDDAPVFVEKTAGQVRFFDDGGVLLHFAGRGVRIESLRNVRFIQNLSAAYGVKLNDDGELELWANERDAPAAFANYVSTLVALTAWERDQQGVASDLTLLIDEVEMCLRAIDPAWAPVPRPEYVGVSGQRYHLDFDFNGSGVIAITPHKLTVSSAIRKLLDIKSKPDNMGFEALIILDDRADPDGAKSEGRVLDAVGRVWPMTRLEQQAGFKGLTYGVV</sequence>